<dbReference type="Proteomes" id="UP000033740">
    <property type="component" value="Unassembled WGS sequence"/>
</dbReference>
<dbReference type="Gene3D" id="3.40.630.30">
    <property type="match status" value="1"/>
</dbReference>
<dbReference type="GO" id="GO:0016747">
    <property type="term" value="F:acyltransferase activity, transferring groups other than amino-acyl groups"/>
    <property type="evidence" value="ECO:0007669"/>
    <property type="project" value="InterPro"/>
</dbReference>
<sequence length="264" mass="28701">MRWPTAGARPERTIVTIQIIPAPVVRQTWIDPFAGGTEIRALHSFRLAHTENPEEGFAVQILGRPSGTSVLVSSEIAELEGVRQSTSEAELRAALTAAGIEMNGADHLFFLPDVRKQEVRAADDAPHVRRLTADDEGLFEAFVASAPEADVDEAWVELDQWVVFGAFDGDLLVAAGSALPFREDSLLADIGVLTLPSHRGQGHARAIVLALARHALAEGYEPQYRCQLENTSSVILAERSGFLSIGTWDVPLPAEDDDEDEDED</sequence>
<dbReference type="EMBL" id="JYIX01000028">
    <property type="protein sequence ID" value="KJL34393.1"/>
    <property type="molecule type" value="Genomic_DNA"/>
</dbReference>
<reference evidence="2 3" key="1">
    <citation type="submission" date="2015-02" db="EMBL/GenBank/DDBJ databases">
        <title>Draft genome sequences of ten Microbacterium spp. with emphasis on heavy metal contaminated environments.</title>
        <authorList>
            <person name="Corretto E."/>
        </authorList>
    </citation>
    <scope>NUCLEOTIDE SEQUENCE [LARGE SCALE GENOMIC DNA]</scope>
    <source>
        <strain evidence="2 3">ARN176</strain>
    </source>
</reference>
<evidence type="ECO:0000313" key="3">
    <source>
        <dbReference type="Proteomes" id="UP000033740"/>
    </source>
</evidence>
<dbReference type="AlphaFoldDB" id="A0A0F0LMM5"/>
<dbReference type="SUPFAM" id="SSF55729">
    <property type="entry name" value="Acyl-CoA N-acyltransferases (Nat)"/>
    <property type="match status" value="1"/>
</dbReference>
<dbReference type="InterPro" id="IPR016181">
    <property type="entry name" value="Acyl_CoA_acyltransferase"/>
</dbReference>
<evidence type="ECO:0000259" key="1">
    <source>
        <dbReference type="PROSITE" id="PS51186"/>
    </source>
</evidence>
<dbReference type="InterPro" id="IPR000182">
    <property type="entry name" value="GNAT_dom"/>
</dbReference>
<dbReference type="PATRIC" id="fig|582680.6.peg.904"/>
<organism evidence="2 3">
    <name type="scientific">Microbacterium azadirachtae</name>
    <dbReference type="NCBI Taxonomy" id="582680"/>
    <lineage>
        <taxon>Bacteria</taxon>
        <taxon>Bacillati</taxon>
        <taxon>Actinomycetota</taxon>
        <taxon>Actinomycetes</taxon>
        <taxon>Micrococcales</taxon>
        <taxon>Microbacteriaceae</taxon>
        <taxon>Microbacterium</taxon>
    </lineage>
</organism>
<dbReference type="STRING" id="582680.RS86_00879"/>
<comment type="caution">
    <text evidence="2">The sequence shown here is derived from an EMBL/GenBank/DDBJ whole genome shotgun (WGS) entry which is preliminary data.</text>
</comment>
<protein>
    <recommendedName>
        <fullName evidence="1">N-acetyltransferase domain-containing protein</fullName>
    </recommendedName>
</protein>
<proteinExistence type="predicted"/>
<dbReference type="CDD" id="cd04301">
    <property type="entry name" value="NAT_SF"/>
    <property type="match status" value="1"/>
</dbReference>
<dbReference type="Pfam" id="PF00583">
    <property type="entry name" value="Acetyltransf_1"/>
    <property type="match status" value="1"/>
</dbReference>
<gene>
    <name evidence="2" type="ORF">RS86_00879</name>
</gene>
<feature type="domain" description="N-acetyltransferase" evidence="1">
    <location>
        <begin position="126"/>
        <end position="264"/>
    </location>
</feature>
<dbReference type="PROSITE" id="PS51186">
    <property type="entry name" value="GNAT"/>
    <property type="match status" value="1"/>
</dbReference>
<evidence type="ECO:0000313" key="2">
    <source>
        <dbReference type="EMBL" id="KJL34393.1"/>
    </source>
</evidence>
<name>A0A0F0LMM5_9MICO</name>
<keyword evidence="3" id="KW-1185">Reference proteome</keyword>
<accession>A0A0F0LMM5</accession>